<gene>
    <name evidence="2" type="ORF">TL16_g06174</name>
</gene>
<evidence type="ECO:0000313" key="3">
    <source>
        <dbReference type="Proteomes" id="UP001162640"/>
    </source>
</evidence>
<dbReference type="InterPro" id="IPR036291">
    <property type="entry name" value="NAD(P)-bd_dom_sf"/>
</dbReference>
<comment type="caution">
    <text evidence="2">The sequence shown here is derived from an EMBL/GenBank/DDBJ whole genome shotgun (WGS) entry which is preliminary data.</text>
</comment>
<evidence type="ECO:0000256" key="1">
    <source>
        <dbReference type="ARBA" id="ARBA00008903"/>
    </source>
</evidence>
<dbReference type="Gene3D" id="3.20.20.150">
    <property type="entry name" value="Divalent-metal-dependent TIM barrel enzymes"/>
    <property type="match status" value="1"/>
</dbReference>
<dbReference type="EMBL" id="BLQM01000185">
    <property type="protein sequence ID" value="GMH73389.1"/>
    <property type="molecule type" value="Genomic_DNA"/>
</dbReference>
<sequence>MLTYLLDPHFLSALKSSNLFLLPQIHTSGGYLSNSEYVYSSSLKVQDHVNSLKDHLEKIKNLGVDVRIVNLHSGHDFWSTHEALEYFKSVEELKKDYPYEIVHETHRQRYLNSPRSYANLVEEEGMGSVRFNADLSHWACVSERLFTSPLNDDFYHTRILPHLSKTCNMIHARIGHSQGPQIFNTSEEWREAVKVHLEWWDVIWSGQRDRGLELSYVTTEFGPDPYARNMSEKELDDINTWMKDIIIKRFQGDKALPPALRSEGLKVINEYQIKEICNYEIAVDAAEFAFKNLSKSQSPVPIQLSFPERGGETCIKPGYINGAPYFACKVASGFQKNKEEGEKSGSGVVMVFDAKLGVPAAVLADNGYLTDLRTAAAVVLASKTFSFPKTVGVLGCGVMAELCIKMINELMGVESFKCWSRTERNVDNMISRLSGFNVEKCGTPEDAISGCELIITTTCATTPILTSLKSTKNVTIVAMGSDTPGKRELGEEVMREALDRGKVYADVKSNCLKLGECQYFKKEEGRIEEFGECVEGGGVGRGRSLLWLI</sequence>
<dbReference type="Gene3D" id="3.30.1780.10">
    <property type="entry name" value="ornithine cyclodeaminase, domain 1"/>
    <property type="match status" value="1"/>
</dbReference>
<protein>
    <submittedName>
        <fullName evidence="2">Uncharacterized protein</fullName>
    </submittedName>
</protein>
<dbReference type="Gene3D" id="3.40.50.720">
    <property type="entry name" value="NAD(P)-binding Rossmann-like Domain"/>
    <property type="match status" value="1"/>
</dbReference>
<comment type="similarity">
    <text evidence="1">Belongs to the ornithine cyclodeaminase/mu-crystallin family.</text>
</comment>
<dbReference type="SUPFAM" id="SSF51658">
    <property type="entry name" value="Xylose isomerase-like"/>
    <property type="match status" value="1"/>
</dbReference>
<organism evidence="2 3">
    <name type="scientific">Triparma laevis f. inornata</name>
    <dbReference type="NCBI Taxonomy" id="1714386"/>
    <lineage>
        <taxon>Eukaryota</taxon>
        <taxon>Sar</taxon>
        <taxon>Stramenopiles</taxon>
        <taxon>Ochrophyta</taxon>
        <taxon>Bolidophyceae</taxon>
        <taxon>Parmales</taxon>
        <taxon>Triparmaceae</taxon>
        <taxon>Triparma</taxon>
    </lineage>
</organism>
<dbReference type="SUPFAM" id="SSF51735">
    <property type="entry name" value="NAD(P)-binding Rossmann-fold domains"/>
    <property type="match status" value="1"/>
</dbReference>
<dbReference type="PANTHER" id="PTHR13812">
    <property type="entry name" value="KETIMINE REDUCTASE MU-CRYSTALLIN"/>
    <property type="match status" value="1"/>
</dbReference>
<evidence type="ECO:0000313" key="2">
    <source>
        <dbReference type="EMBL" id="GMH73389.1"/>
    </source>
</evidence>
<dbReference type="PANTHER" id="PTHR13812:SF19">
    <property type="entry name" value="KETIMINE REDUCTASE MU-CRYSTALLIN"/>
    <property type="match status" value="1"/>
</dbReference>
<dbReference type="GO" id="GO:0005737">
    <property type="term" value="C:cytoplasm"/>
    <property type="evidence" value="ECO:0007669"/>
    <property type="project" value="TreeGrafter"/>
</dbReference>
<proteinExistence type="inferred from homology"/>
<dbReference type="InterPro" id="IPR003462">
    <property type="entry name" value="ODC_Mu_crystall"/>
</dbReference>
<name>A0A9W7AS56_9STRA</name>
<dbReference type="InterPro" id="IPR023401">
    <property type="entry name" value="ODC_N"/>
</dbReference>
<dbReference type="Proteomes" id="UP001162640">
    <property type="component" value="Unassembled WGS sequence"/>
</dbReference>
<dbReference type="InterPro" id="IPR036237">
    <property type="entry name" value="Xyl_isomerase-like_sf"/>
</dbReference>
<dbReference type="Pfam" id="PF02423">
    <property type="entry name" value="OCD_Mu_crystall"/>
    <property type="match status" value="1"/>
</dbReference>
<reference evidence="3" key="1">
    <citation type="journal article" date="2023" name="Commun. Biol.">
        <title>Genome analysis of Parmales, the sister group of diatoms, reveals the evolutionary specialization of diatoms from phago-mixotrophs to photoautotrophs.</title>
        <authorList>
            <person name="Ban H."/>
            <person name="Sato S."/>
            <person name="Yoshikawa S."/>
            <person name="Yamada K."/>
            <person name="Nakamura Y."/>
            <person name="Ichinomiya M."/>
            <person name="Sato N."/>
            <person name="Blanc-Mathieu R."/>
            <person name="Endo H."/>
            <person name="Kuwata A."/>
            <person name="Ogata H."/>
        </authorList>
    </citation>
    <scope>NUCLEOTIDE SEQUENCE [LARGE SCALE GENOMIC DNA]</scope>
</reference>
<accession>A0A9W7AS56</accession>
<dbReference type="AlphaFoldDB" id="A0A9W7AS56"/>